<gene>
    <name evidence="5" type="ORF">mvi_52050</name>
</gene>
<evidence type="ECO:0000256" key="3">
    <source>
        <dbReference type="SAM" id="MobiDB-lite"/>
    </source>
</evidence>
<feature type="region of interest" description="Disordered" evidence="3">
    <location>
        <begin position="1"/>
        <end position="77"/>
    </location>
</feature>
<dbReference type="SUPFAM" id="SSF46689">
    <property type="entry name" value="Homeodomain-like"/>
    <property type="match status" value="1"/>
</dbReference>
<dbReference type="KEGG" id="mind:mvi_52050"/>
<dbReference type="GO" id="GO:0003677">
    <property type="term" value="F:DNA binding"/>
    <property type="evidence" value="ECO:0007669"/>
    <property type="project" value="UniProtKB-UniRule"/>
</dbReference>
<dbReference type="RefSeq" id="WP_082171872.1">
    <property type="nucleotide sequence ID" value="NZ_AP024145.1"/>
</dbReference>
<organism evidence="5 6">
    <name type="scientific">Methylobacterium indicum</name>
    <dbReference type="NCBI Taxonomy" id="1775910"/>
    <lineage>
        <taxon>Bacteria</taxon>
        <taxon>Pseudomonadati</taxon>
        <taxon>Pseudomonadota</taxon>
        <taxon>Alphaproteobacteria</taxon>
        <taxon>Hyphomicrobiales</taxon>
        <taxon>Methylobacteriaceae</taxon>
        <taxon>Methylobacterium</taxon>
    </lineage>
</organism>
<dbReference type="InterPro" id="IPR036271">
    <property type="entry name" value="Tet_transcr_reg_TetR-rel_C_sf"/>
</dbReference>
<protein>
    <recommendedName>
        <fullName evidence="4">HTH tetR-type domain-containing protein</fullName>
    </recommendedName>
</protein>
<feature type="compositionally biased region" description="Basic and acidic residues" evidence="3">
    <location>
        <begin position="7"/>
        <end position="17"/>
    </location>
</feature>
<sequence>MTGTFLHEARDRKEFRRLFAPSRPARTGAVPRRRVKRSPRMDGMKTTDRAPTGREGGPGADTTGRPHRPGSQAERSMNTRQRILEAAHAVFVREGFAGAKIEHIAEAAKTNKRLVYHHFGGKDELFRTVLETAYAAMRQAEQGLGLERLAPRDAITQLIRFTWTYYLEHEDFISLVSTENLCKAEHIAASEQLPRLRSSLVELIQDIVRRGEASGEFRSGIDPVQLWISISAMCWFSVANKHTIAATFGPAAANPAIGEERLAHIVSVVHSFLAPVADKPARPTPTSA</sequence>
<dbReference type="SUPFAM" id="SSF48498">
    <property type="entry name" value="Tetracyclin repressor-like, C-terminal domain"/>
    <property type="match status" value="1"/>
</dbReference>
<dbReference type="Gene3D" id="1.10.357.10">
    <property type="entry name" value="Tetracycline Repressor, domain 2"/>
    <property type="match status" value="1"/>
</dbReference>
<dbReference type="PRINTS" id="PR00455">
    <property type="entry name" value="HTHTETR"/>
</dbReference>
<dbReference type="AlphaFoldDB" id="A0A8H8WYF9"/>
<name>A0A8H8WYF9_9HYPH</name>
<dbReference type="InterPro" id="IPR001647">
    <property type="entry name" value="HTH_TetR"/>
</dbReference>
<proteinExistence type="predicted"/>
<feature type="domain" description="HTH tetR-type" evidence="4">
    <location>
        <begin position="77"/>
        <end position="137"/>
    </location>
</feature>
<dbReference type="InterPro" id="IPR041474">
    <property type="entry name" value="NicS_C"/>
</dbReference>
<dbReference type="Proteomes" id="UP000663508">
    <property type="component" value="Chromosome"/>
</dbReference>
<dbReference type="Pfam" id="PF00440">
    <property type="entry name" value="TetR_N"/>
    <property type="match status" value="1"/>
</dbReference>
<dbReference type="PANTHER" id="PTHR30328:SF54">
    <property type="entry name" value="HTH-TYPE TRANSCRIPTIONAL REPRESSOR SCO4008"/>
    <property type="match status" value="1"/>
</dbReference>
<evidence type="ECO:0000256" key="1">
    <source>
        <dbReference type="ARBA" id="ARBA00023125"/>
    </source>
</evidence>
<feature type="compositionally biased region" description="Basic and acidic residues" evidence="3">
    <location>
        <begin position="39"/>
        <end position="52"/>
    </location>
</feature>
<dbReference type="PANTHER" id="PTHR30328">
    <property type="entry name" value="TRANSCRIPTIONAL REPRESSOR"/>
    <property type="match status" value="1"/>
</dbReference>
<feature type="DNA-binding region" description="H-T-H motif" evidence="2">
    <location>
        <begin position="100"/>
        <end position="119"/>
    </location>
</feature>
<evidence type="ECO:0000313" key="6">
    <source>
        <dbReference type="Proteomes" id="UP000663508"/>
    </source>
</evidence>
<evidence type="ECO:0000256" key="2">
    <source>
        <dbReference type="PROSITE-ProRule" id="PRU00335"/>
    </source>
</evidence>
<accession>A0A8H8WYF9</accession>
<dbReference type="Pfam" id="PF17938">
    <property type="entry name" value="TetR_C_29"/>
    <property type="match status" value="1"/>
</dbReference>
<dbReference type="PROSITE" id="PS50977">
    <property type="entry name" value="HTH_TETR_2"/>
    <property type="match status" value="1"/>
</dbReference>
<keyword evidence="1 2" id="KW-0238">DNA-binding</keyword>
<dbReference type="EMBL" id="AP024145">
    <property type="protein sequence ID" value="BCM86744.1"/>
    <property type="molecule type" value="Genomic_DNA"/>
</dbReference>
<evidence type="ECO:0000313" key="5">
    <source>
        <dbReference type="EMBL" id="BCM86744.1"/>
    </source>
</evidence>
<dbReference type="InterPro" id="IPR009057">
    <property type="entry name" value="Homeodomain-like_sf"/>
</dbReference>
<reference evidence="5" key="1">
    <citation type="submission" date="2020-11" db="EMBL/GenBank/DDBJ databases">
        <title>Complete genome sequence of a novel pathogenic Methylobacterium strain isolated from rice in Vietnam.</title>
        <authorList>
            <person name="Lai K."/>
            <person name="Okazaki S."/>
            <person name="Higashi K."/>
            <person name="Mori H."/>
            <person name="Toyoda A."/>
            <person name="Kurokawa K."/>
        </authorList>
    </citation>
    <scope>NUCLEOTIDE SEQUENCE</scope>
    <source>
        <strain evidence="5">VL1</strain>
    </source>
</reference>
<dbReference type="InterPro" id="IPR050109">
    <property type="entry name" value="HTH-type_TetR-like_transc_reg"/>
</dbReference>
<evidence type="ECO:0000259" key="4">
    <source>
        <dbReference type="PROSITE" id="PS50977"/>
    </source>
</evidence>